<keyword evidence="2" id="KW-1185">Reference proteome</keyword>
<organism evidence="2 3">
    <name type="scientific">Raphanus sativus</name>
    <name type="common">Radish</name>
    <name type="synonym">Raphanus raphanistrum var. sativus</name>
    <dbReference type="NCBI Taxonomy" id="3726"/>
    <lineage>
        <taxon>Eukaryota</taxon>
        <taxon>Viridiplantae</taxon>
        <taxon>Streptophyta</taxon>
        <taxon>Embryophyta</taxon>
        <taxon>Tracheophyta</taxon>
        <taxon>Spermatophyta</taxon>
        <taxon>Magnoliopsida</taxon>
        <taxon>eudicotyledons</taxon>
        <taxon>Gunneridae</taxon>
        <taxon>Pentapetalae</taxon>
        <taxon>rosids</taxon>
        <taxon>malvids</taxon>
        <taxon>Brassicales</taxon>
        <taxon>Brassicaceae</taxon>
        <taxon>Brassiceae</taxon>
        <taxon>Raphanus</taxon>
    </lineage>
</organism>
<evidence type="ECO:0000313" key="3">
    <source>
        <dbReference type="RefSeq" id="XP_056850360.1"/>
    </source>
</evidence>
<dbReference type="AlphaFoldDB" id="A0A9W3CFK5"/>
<evidence type="ECO:0000259" key="1">
    <source>
        <dbReference type="Pfam" id="PF22656"/>
    </source>
</evidence>
<dbReference type="RefSeq" id="XP_056850360.1">
    <property type="nucleotide sequence ID" value="XM_056994380.1"/>
</dbReference>
<gene>
    <name evidence="3" type="primary">LOC130499893</name>
</gene>
<dbReference type="Proteomes" id="UP000504610">
    <property type="component" value="Chromosome 9"/>
</dbReference>
<dbReference type="KEGG" id="rsz:130499893"/>
<feature type="domain" description="Glyoxalase At5g48480-like N-terminal" evidence="1">
    <location>
        <begin position="10"/>
        <end position="40"/>
    </location>
</feature>
<accession>A0A9W3CFK5</accession>
<dbReference type="GeneID" id="130499893"/>
<reference evidence="2" key="1">
    <citation type="journal article" date="2019" name="Database">
        <title>The radish genome database (RadishGD): an integrated information resource for radish genomics.</title>
        <authorList>
            <person name="Yu H.J."/>
            <person name="Baek S."/>
            <person name="Lee Y.J."/>
            <person name="Cho A."/>
            <person name="Mun J.H."/>
        </authorList>
    </citation>
    <scope>NUCLEOTIDE SEQUENCE [LARGE SCALE GENOMIC DNA]</scope>
    <source>
        <strain evidence="2">cv. WK10039</strain>
    </source>
</reference>
<dbReference type="InterPro" id="IPR029068">
    <property type="entry name" value="Glyas_Bleomycin-R_OHBP_Dase"/>
</dbReference>
<dbReference type="InterPro" id="IPR054576">
    <property type="entry name" value="At5g48480-like_N"/>
</dbReference>
<dbReference type="SUPFAM" id="SSF54593">
    <property type="entry name" value="Glyoxalase/Bleomycin resistance protein/Dihydroxybiphenyl dioxygenase"/>
    <property type="match status" value="1"/>
</dbReference>
<dbReference type="Pfam" id="PF22656">
    <property type="entry name" value="At5g48480-like_N"/>
    <property type="match status" value="1"/>
</dbReference>
<proteinExistence type="predicted"/>
<reference evidence="3" key="2">
    <citation type="submission" date="2025-08" db="UniProtKB">
        <authorList>
            <consortium name="RefSeq"/>
        </authorList>
    </citation>
    <scope>IDENTIFICATION</scope>
    <source>
        <tissue evidence="3">Leaf</tissue>
    </source>
</reference>
<protein>
    <submittedName>
        <fullName evidence="3">Uncharacterized protein LOC130499893</fullName>
    </submittedName>
</protein>
<name>A0A9W3CFK5_RAPSA</name>
<evidence type="ECO:0000313" key="2">
    <source>
        <dbReference type="Proteomes" id="UP000504610"/>
    </source>
</evidence>
<sequence length="90" mass="10021">MASGSFQLKLMVEDEKIDTAVKFYISAFGALVVNHFTDPDDHHVYELLLAVKKPTDLGAQLVGEILANDDARIEAKVTDPFGFHWVFISL</sequence>